<organism evidence="2 3">
    <name type="scientific">Haematococcus lacustris</name>
    <name type="common">Green alga</name>
    <name type="synonym">Haematococcus pluvialis</name>
    <dbReference type="NCBI Taxonomy" id="44745"/>
    <lineage>
        <taxon>Eukaryota</taxon>
        <taxon>Viridiplantae</taxon>
        <taxon>Chlorophyta</taxon>
        <taxon>core chlorophytes</taxon>
        <taxon>Chlorophyceae</taxon>
        <taxon>CS clade</taxon>
        <taxon>Chlamydomonadales</taxon>
        <taxon>Haematococcaceae</taxon>
        <taxon>Haematococcus</taxon>
    </lineage>
</organism>
<evidence type="ECO:0000256" key="1">
    <source>
        <dbReference type="SAM" id="MobiDB-lite"/>
    </source>
</evidence>
<evidence type="ECO:0000313" key="3">
    <source>
        <dbReference type="Proteomes" id="UP000485058"/>
    </source>
</evidence>
<proteinExistence type="predicted"/>
<name>A0A699ZTP0_HAELA</name>
<comment type="caution">
    <text evidence="2">The sequence shown here is derived from an EMBL/GenBank/DDBJ whole genome shotgun (WGS) entry which is preliminary data.</text>
</comment>
<dbReference type="AlphaFoldDB" id="A0A699ZTP0"/>
<reference evidence="2 3" key="1">
    <citation type="submission" date="2020-02" db="EMBL/GenBank/DDBJ databases">
        <title>Draft genome sequence of Haematococcus lacustris strain NIES-144.</title>
        <authorList>
            <person name="Morimoto D."/>
            <person name="Nakagawa S."/>
            <person name="Yoshida T."/>
            <person name="Sawayama S."/>
        </authorList>
    </citation>
    <scope>NUCLEOTIDE SEQUENCE [LARGE SCALE GENOMIC DNA]</scope>
    <source>
        <strain evidence="2 3">NIES-144</strain>
    </source>
</reference>
<feature type="non-terminal residue" evidence="2">
    <location>
        <position position="1"/>
    </location>
</feature>
<evidence type="ECO:0000313" key="2">
    <source>
        <dbReference type="EMBL" id="GFH19352.1"/>
    </source>
</evidence>
<accession>A0A699ZTP0</accession>
<keyword evidence="3" id="KW-1185">Reference proteome</keyword>
<gene>
    <name evidence="2" type="ORF">HaLaN_16289</name>
</gene>
<protein>
    <submittedName>
        <fullName evidence="2">Uncharacterized protein</fullName>
    </submittedName>
</protein>
<dbReference type="Proteomes" id="UP000485058">
    <property type="component" value="Unassembled WGS sequence"/>
</dbReference>
<sequence>MPPRKRPSSAEPELHPTESPQKRGPSTPPGKQRVERRAEWKTRRRQVIKVTGGAVLRGEDPVMLQKLQVFCEYFANSNKLTPYNQLQRCPGRPEQKLHFILTPAYDDPSYQELLAKLMDSRVLHGAGSPQQGRCTTAYCAQPGASSVTSRSSVPYVIYKAEYSQGGFNGVSPGLCNINGELLVNYWLKALGPCPRLQPLASKVPGCLVRWLQVYIVTSPETHDHYLDWAAEKQASLGGFPATNLICTGVSRQPSQPFLDLAHALEHVPNIGAGWVVVASLNVFWGPQLPLQQLVERTITLTSNMVAAWWQHGKDSIVYCRPPPGHSLQGQYEVQLDEQGSSTATGACLNPRVAGIELQPQGASDGLHTCILTPLTLLHKSSLEGLQQAAGAQGHGSPYPPGTLQLGAVVKALLLGQDEQHKEAKQGPAARALTEVTLRGQACGVIPQTDADVEQLLAQASPLKRWLLRFDVIVDDMLAAQAAAHQAKSSTSLPLDMPFLGNKLPEGVPQRFHTLSTHSVIVSKAPSIRHQQALWAEPADCSV</sequence>
<feature type="region of interest" description="Disordered" evidence="1">
    <location>
        <begin position="1"/>
        <end position="40"/>
    </location>
</feature>
<dbReference type="EMBL" id="BLLF01001448">
    <property type="protein sequence ID" value="GFH19352.1"/>
    <property type="molecule type" value="Genomic_DNA"/>
</dbReference>